<feature type="region of interest" description="Disordered" evidence="1">
    <location>
        <begin position="283"/>
        <end position="307"/>
    </location>
</feature>
<reference evidence="2" key="1">
    <citation type="journal article" date="2016" name="Nat. Genet.">
        <title>A high-quality carrot genome assembly provides new insights into carotenoid accumulation and asterid genome evolution.</title>
        <authorList>
            <person name="Iorizzo M."/>
            <person name="Ellison S."/>
            <person name="Senalik D."/>
            <person name="Zeng P."/>
            <person name="Satapoomin P."/>
            <person name="Huang J."/>
            <person name="Bowman M."/>
            <person name="Iovene M."/>
            <person name="Sanseverino W."/>
            <person name="Cavagnaro P."/>
            <person name="Yildiz M."/>
            <person name="Macko-Podgorni A."/>
            <person name="Moranska E."/>
            <person name="Grzebelus E."/>
            <person name="Grzebelus D."/>
            <person name="Ashrafi H."/>
            <person name="Zheng Z."/>
            <person name="Cheng S."/>
            <person name="Spooner D."/>
            <person name="Van Deynze A."/>
            <person name="Simon P."/>
        </authorList>
    </citation>
    <scope>NUCLEOTIDE SEQUENCE [LARGE SCALE GENOMIC DNA]</scope>
    <source>
        <tissue evidence="2">Leaf</tissue>
    </source>
</reference>
<name>A0A162A8X5_DAUCS</name>
<evidence type="ECO:0000313" key="2">
    <source>
        <dbReference type="EMBL" id="KZM97792.1"/>
    </source>
</evidence>
<dbReference type="Gramene" id="KZM97792">
    <property type="protein sequence ID" value="KZM97792"/>
    <property type="gene ID" value="DCAR_014846"/>
</dbReference>
<sequence>MCLFLVPLCSGIDIFYEQILEKSDYTIISGNPFIKKAGWRKISFYFNVSYEIKDKTIEFDGNRDVQRAEFVVRAHMLGGRFSDGWGSCERREKRFLKPNHDIPSTAETRAKNKACQDLLGIGEHQEGDGWPLGLQPFVRVGLVMNSDLNGSVSSNTLLTASTSAESYSSDLDTESTSSFFHDKTISLGSLIGASSIVGLSRRSAKGRASETFRDKKQYKPKPWLFSICSKLTTDAVTTNRTPSLGHFLEVERRTANIYKRNQSLITYCPGDFSYTSSNPSFHSGYVDPPNRPSPWTSSDDERSNAGLFEDSANEYRTPLLFSCLRRSMTQ</sequence>
<evidence type="ECO:0000256" key="1">
    <source>
        <dbReference type="SAM" id="MobiDB-lite"/>
    </source>
</evidence>
<gene>
    <name evidence="2" type="ORF">DCAR_014846</name>
</gene>
<organism evidence="2">
    <name type="scientific">Daucus carota subsp. sativus</name>
    <name type="common">Carrot</name>
    <dbReference type="NCBI Taxonomy" id="79200"/>
    <lineage>
        <taxon>Eukaryota</taxon>
        <taxon>Viridiplantae</taxon>
        <taxon>Streptophyta</taxon>
        <taxon>Embryophyta</taxon>
        <taxon>Tracheophyta</taxon>
        <taxon>Spermatophyta</taxon>
        <taxon>Magnoliopsida</taxon>
        <taxon>eudicotyledons</taxon>
        <taxon>Gunneridae</taxon>
        <taxon>Pentapetalae</taxon>
        <taxon>asterids</taxon>
        <taxon>campanulids</taxon>
        <taxon>Apiales</taxon>
        <taxon>Apiaceae</taxon>
        <taxon>Apioideae</taxon>
        <taxon>Scandiceae</taxon>
        <taxon>Daucinae</taxon>
        <taxon>Daucus</taxon>
        <taxon>Daucus sect. Daucus</taxon>
    </lineage>
</organism>
<dbReference type="OMA" id="IGQDCER"/>
<dbReference type="EMBL" id="LNRQ01000004">
    <property type="protein sequence ID" value="KZM97792.1"/>
    <property type="molecule type" value="Genomic_DNA"/>
</dbReference>
<accession>A0A162A8X5</accession>
<dbReference type="STRING" id="79200.A0A162A8X5"/>
<dbReference type="PANTHER" id="PTHR37731">
    <property type="entry name" value="PEPTIDE TRANSPORTER FAMILY PROTEIN"/>
    <property type="match status" value="1"/>
</dbReference>
<dbReference type="AlphaFoldDB" id="A0A162A8X5"/>
<dbReference type="PANTHER" id="PTHR37731:SF1">
    <property type="entry name" value="PEPTIDE TRANSPORTER FAMILY PROTEIN"/>
    <property type="match status" value="1"/>
</dbReference>
<protein>
    <submittedName>
        <fullName evidence="2">Uncharacterized protein</fullName>
    </submittedName>
</protein>
<comment type="caution">
    <text evidence="2">The sequence shown here is derived from an EMBL/GenBank/DDBJ whole genome shotgun (WGS) entry which is preliminary data.</text>
</comment>
<proteinExistence type="predicted"/>